<dbReference type="PANTHER" id="PTHR10989:SF22">
    <property type="entry name" value="ANDROGEN DEPENDENT TFPI REGULATING PROTEIN"/>
    <property type="match status" value="1"/>
</dbReference>
<evidence type="ECO:0000256" key="14">
    <source>
        <dbReference type="ARBA" id="ARBA00049296"/>
    </source>
</evidence>
<keyword evidence="5 17" id="KW-1133">Transmembrane helix</keyword>
<comment type="catalytic activity">
    <reaction evidence="13">
        <text>9-octadecanoyloxy-octadecanoate + H2O = 9-hydroxy-octadecanoate + octadecanoate + H(+)</text>
        <dbReference type="Rhea" id="RHEA:52096"/>
        <dbReference type="ChEBI" id="CHEBI:15377"/>
        <dbReference type="ChEBI" id="CHEBI:15378"/>
        <dbReference type="ChEBI" id="CHEBI:25629"/>
        <dbReference type="ChEBI" id="CHEBI:136286"/>
        <dbReference type="ChEBI" id="CHEBI:136373"/>
    </reaction>
    <physiologicalReaction direction="left-to-right" evidence="13">
        <dbReference type="Rhea" id="RHEA:52097"/>
    </physiologicalReaction>
</comment>
<evidence type="ECO:0008006" key="21">
    <source>
        <dbReference type="Google" id="ProtNLM"/>
    </source>
</evidence>
<keyword evidence="20" id="KW-1185">Reference proteome</keyword>
<feature type="chain" id="PRO_5034545734" description="Androgen-induced gene 1 protein-like" evidence="18">
    <location>
        <begin position="23"/>
        <end position="271"/>
    </location>
</feature>
<comment type="catalytic activity">
    <reaction evidence="10">
        <text>12-octadecanoyloxy-octadecanoate + H2O = 12-hydroxyoctadecanoate + octadecanoate + H(+)</text>
        <dbReference type="Rhea" id="RHEA:52080"/>
        <dbReference type="ChEBI" id="CHEBI:15377"/>
        <dbReference type="ChEBI" id="CHEBI:15378"/>
        <dbReference type="ChEBI" id="CHEBI:25629"/>
        <dbReference type="ChEBI" id="CHEBI:84201"/>
        <dbReference type="ChEBI" id="CHEBI:136330"/>
    </reaction>
    <physiologicalReaction direction="left-to-right" evidence="10">
        <dbReference type="Rhea" id="RHEA:52081"/>
    </physiologicalReaction>
</comment>
<reference evidence="19" key="2">
    <citation type="submission" date="2025-09" db="UniProtKB">
        <authorList>
            <consortium name="Ensembl"/>
        </authorList>
    </citation>
    <scope>IDENTIFICATION</scope>
</reference>
<dbReference type="GO" id="GO:0016020">
    <property type="term" value="C:membrane"/>
    <property type="evidence" value="ECO:0007669"/>
    <property type="project" value="InterPro"/>
</dbReference>
<evidence type="ECO:0000256" key="15">
    <source>
        <dbReference type="ARBA" id="ARBA00049322"/>
    </source>
</evidence>
<feature type="transmembrane region" description="Helical" evidence="17">
    <location>
        <begin position="46"/>
        <end position="69"/>
    </location>
</feature>
<comment type="similarity">
    <text evidence="3">Belongs to the AIG1 family.</text>
</comment>
<organism evidence="19 20">
    <name type="scientific">Chrysemys picta bellii</name>
    <name type="common">Western painted turtle</name>
    <name type="synonym">Emys bellii</name>
    <dbReference type="NCBI Taxonomy" id="8478"/>
    <lineage>
        <taxon>Eukaryota</taxon>
        <taxon>Metazoa</taxon>
        <taxon>Chordata</taxon>
        <taxon>Craniata</taxon>
        <taxon>Vertebrata</taxon>
        <taxon>Euteleostomi</taxon>
        <taxon>Archelosauria</taxon>
        <taxon>Testudinata</taxon>
        <taxon>Testudines</taxon>
        <taxon>Cryptodira</taxon>
        <taxon>Durocryptodira</taxon>
        <taxon>Testudinoidea</taxon>
        <taxon>Emydidae</taxon>
        <taxon>Chrysemys</taxon>
    </lineage>
</organism>
<feature type="transmembrane region" description="Helical" evidence="17">
    <location>
        <begin position="130"/>
        <end position="149"/>
    </location>
</feature>
<dbReference type="Proteomes" id="UP000694380">
    <property type="component" value="Unplaced"/>
</dbReference>
<evidence type="ECO:0000256" key="18">
    <source>
        <dbReference type="SAM" id="SignalP"/>
    </source>
</evidence>
<evidence type="ECO:0000256" key="11">
    <source>
        <dbReference type="ARBA" id="ARBA00048701"/>
    </source>
</evidence>
<evidence type="ECO:0000313" key="20">
    <source>
        <dbReference type="Proteomes" id="UP000694380"/>
    </source>
</evidence>
<evidence type="ECO:0000256" key="2">
    <source>
        <dbReference type="ARBA" id="ARBA00004127"/>
    </source>
</evidence>
<proteinExistence type="inferred from homology"/>
<dbReference type="AlphaFoldDB" id="A0A8C3PFL9"/>
<comment type="catalytic activity">
    <reaction evidence="11">
        <text>12-(9Z-octadecenoyloxy)-octadecanoate + H2O = 12-hydroxyoctadecanoate + (9Z)-octadecenoate + H(+)</text>
        <dbReference type="Rhea" id="RHEA:52060"/>
        <dbReference type="ChEBI" id="CHEBI:15377"/>
        <dbReference type="ChEBI" id="CHEBI:15378"/>
        <dbReference type="ChEBI" id="CHEBI:30823"/>
        <dbReference type="ChEBI" id="CHEBI:84201"/>
        <dbReference type="ChEBI" id="CHEBI:136302"/>
    </reaction>
    <physiologicalReaction direction="left-to-right" evidence="11">
        <dbReference type="Rhea" id="RHEA:52061"/>
    </physiologicalReaction>
</comment>
<evidence type="ECO:0000256" key="1">
    <source>
        <dbReference type="ARBA" id="ARBA00000923"/>
    </source>
</evidence>
<evidence type="ECO:0000256" key="16">
    <source>
        <dbReference type="ARBA" id="ARBA00049428"/>
    </source>
</evidence>
<evidence type="ECO:0000256" key="7">
    <source>
        <dbReference type="ARBA" id="ARBA00047368"/>
    </source>
</evidence>
<comment type="catalytic activity">
    <reaction evidence="8">
        <text>13-octadecanoyloxy-octadecanoate + H2O = 13-hydroxy-octadecanoate + octadecanoate + H(+)</text>
        <dbReference type="Rhea" id="RHEA:52084"/>
        <dbReference type="ChEBI" id="CHEBI:15377"/>
        <dbReference type="ChEBI" id="CHEBI:15378"/>
        <dbReference type="ChEBI" id="CHEBI:25629"/>
        <dbReference type="ChEBI" id="CHEBI:136304"/>
        <dbReference type="ChEBI" id="CHEBI:136335"/>
    </reaction>
    <physiologicalReaction direction="left-to-right" evidence="8">
        <dbReference type="Rhea" id="RHEA:52085"/>
    </physiologicalReaction>
</comment>
<dbReference type="Pfam" id="PF04750">
    <property type="entry name" value="Far-17a_AIG1"/>
    <property type="match status" value="1"/>
</dbReference>
<comment type="catalytic activity">
    <reaction evidence="1">
        <text>9-(9Z-hexadecenoyloxy)-octadecanoate + H2O = (9Z)-hexadecenoate + 9-hydroxy-octadecanoate + H(+)</text>
        <dbReference type="Rhea" id="RHEA:52068"/>
        <dbReference type="ChEBI" id="CHEBI:15377"/>
        <dbReference type="ChEBI" id="CHEBI:15378"/>
        <dbReference type="ChEBI" id="CHEBI:32372"/>
        <dbReference type="ChEBI" id="CHEBI:136286"/>
        <dbReference type="ChEBI" id="CHEBI:136309"/>
    </reaction>
    <physiologicalReaction direction="left-to-right" evidence="1">
        <dbReference type="Rhea" id="RHEA:52069"/>
    </physiologicalReaction>
</comment>
<comment type="catalytic activity">
    <reaction evidence="9">
        <text>9-hexadecanoyloxy-octadecanoate + H2O = 9-hydroxy-octadecanoate + hexadecanoate + H(+)</text>
        <dbReference type="Rhea" id="RHEA:52052"/>
        <dbReference type="ChEBI" id="CHEBI:7896"/>
        <dbReference type="ChEBI" id="CHEBI:15377"/>
        <dbReference type="ChEBI" id="CHEBI:15378"/>
        <dbReference type="ChEBI" id="CHEBI:83670"/>
        <dbReference type="ChEBI" id="CHEBI:136286"/>
    </reaction>
    <physiologicalReaction direction="left-to-right" evidence="9">
        <dbReference type="Rhea" id="RHEA:52053"/>
    </physiologicalReaction>
</comment>
<evidence type="ECO:0000313" key="19">
    <source>
        <dbReference type="Ensembl" id="ENSCPBP00000039220.1"/>
    </source>
</evidence>
<dbReference type="GeneTree" id="ENSGT00940000158284"/>
<comment type="catalytic activity">
    <reaction evidence="7">
        <text>12-hexadecanoyloxy-octadecanoate + H2O = 12-hydroxyoctadecanoate + hexadecanoate + H(+)</text>
        <dbReference type="Rhea" id="RHEA:52056"/>
        <dbReference type="ChEBI" id="CHEBI:7896"/>
        <dbReference type="ChEBI" id="CHEBI:15377"/>
        <dbReference type="ChEBI" id="CHEBI:15378"/>
        <dbReference type="ChEBI" id="CHEBI:83677"/>
        <dbReference type="ChEBI" id="CHEBI:84201"/>
    </reaction>
    <physiologicalReaction direction="left-to-right" evidence="7">
        <dbReference type="Rhea" id="RHEA:52057"/>
    </physiologicalReaction>
</comment>
<accession>A0A8C3PFL9</accession>
<protein>
    <recommendedName>
        <fullName evidence="21">Androgen-induced gene 1 protein-like</fullName>
    </recommendedName>
</protein>
<evidence type="ECO:0000256" key="6">
    <source>
        <dbReference type="ARBA" id="ARBA00023136"/>
    </source>
</evidence>
<evidence type="ECO:0000256" key="3">
    <source>
        <dbReference type="ARBA" id="ARBA00009300"/>
    </source>
</evidence>
<feature type="signal peptide" evidence="18">
    <location>
        <begin position="1"/>
        <end position="22"/>
    </location>
</feature>
<gene>
    <name evidence="19" type="primary">LOC101941043</name>
</gene>
<dbReference type="InterPro" id="IPR006838">
    <property type="entry name" value="ADTRP_AIG1"/>
</dbReference>
<keyword evidence="6 17" id="KW-0472">Membrane</keyword>
<name>A0A8C3PFL9_CHRPI</name>
<feature type="transmembrane region" description="Helical" evidence="17">
    <location>
        <begin position="90"/>
        <end position="110"/>
    </location>
</feature>
<evidence type="ECO:0000256" key="9">
    <source>
        <dbReference type="ARBA" id="ARBA00047863"/>
    </source>
</evidence>
<evidence type="ECO:0000256" key="10">
    <source>
        <dbReference type="ARBA" id="ARBA00048680"/>
    </source>
</evidence>
<dbReference type="OMA" id="IWDRELI"/>
<keyword evidence="4 17" id="KW-0812">Transmembrane</keyword>
<comment type="catalytic activity">
    <reaction evidence="15">
        <text>13-(9Z-hexadecenoyloxy)-octadecanoate + H2O = 13-hydroxy-octadecanoate + (9Z)-hexadecenoate + H(+)</text>
        <dbReference type="Rhea" id="RHEA:52076"/>
        <dbReference type="ChEBI" id="CHEBI:15377"/>
        <dbReference type="ChEBI" id="CHEBI:15378"/>
        <dbReference type="ChEBI" id="CHEBI:32372"/>
        <dbReference type="ChEBI" id="CHEBI:136304"/>
        <dbReference type="ChEBI" id="CHEBI:136315"/>
    </reaction>
    <physiologicalReaction direction="left-to-right" evidence="15">
        <dbReference type="Rhea" id="RHEA:52077"/>
    </physiologicalReaction>
</comment>
<dbReference type="Ensembl" id="ENSCPBT00000045958.1">
    <property type="protein sequence ID" value="ENSCPBP00000039220.1"/>
    <property type="gene ID" value="ENSCPBG00000027014.1"/>
</dbReference>
<sequence length="271" mass="31371">MAERFLTFVHLCCFLWASFSLSQNVGMPHSLRRESENTYGGRWKYLTFINQVPILQTLLFGICVIIDFAHMFIPATKNSMASRLLPPRDFIFSVLVFPVGLFVAVTFWTLYAYDRELVYPKELDEINPSWLNHTMHTTILPLLLIELITCPHKYLSKLNGMIGLSIFGTSYLTWVLWVNYASGIWAYPILEVLGVPGKAVLFTISYLVMIGFYLLGEHLTKLLWGKQCREFSLLQDFNWDKDSKCVFKPFPHHSGQHRAFSSLSIEHKFLE</sequence>
<comment type="catalytic activity">
    <reaction evidence="14">
        <text>13-(9Z-octadecenoyloxy)-octadecanoate + H2O = 13-hydroxy-octadecanoate + (9Z)-octadecenoate + H(+)</text>
        <dbReference type="Rhea" id="RHEA:52064"/>
        <dbReference type="ChEBI" id="CHEBI:15377"/>
        <dbReference type="ChEBI" id="CHEBI:15378"/>
        <dbReference type="ChEBI" id="CHEBI:30823"/>
        <dbReference type="ChEBI" id="CHEBI:136303"/>
        <dbReference type="ChEBI" id="CHEBI:136304"/>
    </reaction>
    <physiologicalReaction direction="left-to-right" evidence="14">
        <dbReference type="Rhea" id="RHEA:52065"/>
    </physiologicalReaction>
</comment>
<comment type="catalytic activity">
    <reaction evidence="12">
        <text>9-(9Z-octadecenoyloxy)-octadecanoate + H2O = 9-hydroxy-octadecanoate + (9Z)-octadecenoate + H(+)</text>
        <dbReference type="Rhea" id="RHEA:52048"/>
        <dbReference type="ChEBI" id="CHEBI:15377"/>
        <dbReference type="ChEBI" id="CHEBI:15378"/>
        <dbReference type="ChEBI" id="CHEBI:30823"/>
        <dbReference type="ChEBI" id="CHEBI:136282"/>
        <dbReference type="ChEBI" id="CHEBI:136286"/>
    </reaction>
    <physiologicalReaction direction="left-to-right" evidence="12">
        <dbReference type="Rhea" id="RHEA:52049"/>
    </physiologicalReaction>
</comment>
<evidence type="ECO:0000256" key="12">
    <source>
        <dbReference type="ARBA" id="ARBA00048800"/>
    </source>
</evidence>
<feature type="transmembrane region" description="Helical" evidence="17">
    <location>
        <begin position="199"/>
        <end position="216"/>
    </location>
</feature>
<feature type="transmembrane region" description="Helical" evidence="17">
    <location>
        <begin position="161"/>
        <end position="187"/>
    </location>
</feature>
<comment type="subcellular location">
    <subcellularLocation>
        <location evidence="2">Endomembrane system</location>
        <topology evidence="2">Multi-pass membrane protein</topology>
    </subcellularLocation>
</comment>
<keyword evidence="18" id="KW-0732">Signal</keyword>
<reference evidence="19" key="1">
    <citation type="submission" date="2025-08" db="UniProtKB">
        <authorList>
            <consortium name="Ensembl"/>
        </authorList>
    </citation>
    <scope>IDENTIFICATION</scope>
</reference>
<evidence type="ECO:0000256" key="5">
    <source>
        <dbReference type="ARBA" id="ARBA00022989"/>
    </source>
</evidence>
<evidence type="ECO:0000256" key="13">
    <source>
        <dbReference type="ARBA" id="ARBA00049221"/>
    </source>
</evidence>
<dbReference type="PANTHER" id="PTHR10989">
    <property type="entry name" value="ANDROGEN-INDUCED PROTEIN 1-RELATED"/>
    <property type="match status" value="1"/>
</dbReference>
<evidence type="ECO:0000256" key="8">
    <source>
        <dbReference type="ARBA" id="ARBA00047427"/>
    </source>
</evidence>
<comment type="catalytic activity">
    <reaction evidence="16">
        <text>12-(9Z-hexadecenoyloxy)-octadecanoate + H2O = 12-hydroxyoctadecanoate + (9Z)-hexadecenoate + H(+)</text>
        <dbReference type="Rhea" id="RHEA:52072"/>
        <dbReference type="ChEBI" id="CHEBI:15377"/>
        <dbReference type="ChEBI" id="CHEBI:15378"/>
        <dbReference type="ChEBI" id="CHEBI:32372"/>
        <dbReference type="ChEBI" id="CHEBI:84201"/>
        <dbReference type="ChEBI" id="CHEBI:136312"/>
    </reaction>
    <physiologicalReaction direction="left-to-right" evidence="16">
        <dbReference type="Rhea" id="RHEA:52073"/>
    </physiologicalReaction>
</comment>
<dbReference type="GO" id="GO:0012505">
    <property type="term" value="C:endomembrane system"/>
    <property type="evidence" value="ECO:0007669"/>
    <property type="project" value="UniProtKB-SubCell"/>
</dbReference>
<evidence type="ECO:0000256" key="17">
    <source>
        <dbReference type="SAM" id="Phobius"/>
    </source>
</evidence>
<evidence type="ECO:0000256" key="4">
    <source>
        <dbReference type="ARBA" id="ARBA00022692"/>
    </source>
</evidence>